<keyword evidence="2" id="KW-0812">Transmembrane</keyword>
<dbReference type="Proteomes" id="UP000053095">
    <property type="component" value="Unassembled WGS sequence"/>
</dbReference>
<feature type="region of interest" description="Disordered" evidence="1">
    <location>
        <begin position="74"/>
        <end position="108"/>
    </location>
</feature>
<evidence type="ECO:0000313" key="4">
    <source>
        <dbReference type="Proteomes" id="UP000053095"/>
    </source>
</evidence>
<reference evidence="4" key="1">
    <citation type="journal article" date="2015" name="Genome Announc.">
        <title>Draft genome sequence of Talaromyces cellulolyticus strain Y-94, a source of lignocellulosic biomass-degrading enzymes.</title>
        <authorList>
            <person name="Fujii T."/>
            <person name="Koike H."/>
            <person name="Sawayama S."/>
            <person name="Yano S."/>
            <person name="Inoue H."/>
        </authorList>
    </citation>
    <scope>NUCLEOTIDE SEQUENCE [LARGE SCALE GENOMIC DNA]</scope>
    <source>
        <strain evidence="4">Y-94</strain>
    </source>
</reference>
<evidence type="ECO:0000256" key="2">
    <source>
        <dbReference type="SAM" id="Phobius"/>
    </source>
</evidence>
<evidence type="ECO:0000313" key="3">
    <source>
        <dbReference type="EMBL" id="GAM40365.1"/>
    </source>
</evidence>
<sequence>MPPSKMASTRKTRKLLSFRFLFLLFFIGIDYLPSKTYTSSSELSSRSPLGIGVLADVVLMSTFVEVTQTVPPPPAATATAPAATAPAPAPAPDGTAPAAQPTDAATDTAAAATATADVATNTAIGASVTASGVDGSQATASGGGGQAMVQVPGTTAATSTTAAAATETGTVGASTSPNSGEVQVSGLADGKTAFVSLPTAPSGITTSPIRGKSSPTATSTPSTTSTSTSTSTSSTQKFPTYAAGLASGTAIIAAAGGFIAFYLVRRSNRRYRQRRKPNPVNEIVQVSNNNSNNRPFSIRKVSELMSMTNLSHKPCGDGNKLTSMKPPPDIDPETSWQRGYVPPDPEELRERMDDEKRRSGGSREGFVDSAVDLGIGYVSSVGSGAGATPGDKRDGYFDGYDGHGPVQARPLSEVSMPEHMKPFMTPLQPRHNTQGFAPEPVDRAGAVSPAASSIYSRDFSRRESIVTSFGEIHAKIDGNCNFNAHREEYRIRKEQARQFGTYDYVEEEEESPDGWREQHRSLEGSERPEVARVDEYSSPYTAQLSTANQERGGIGQHDDYFTTHHSVVNPDNRESQYEDIDLSQSDPYAGSQNDPYTEETTNSNKRNSGAYFGRFFGRGSGR</sequence>
<dbReference type="EMBL" id="DF933834">
    <property type="protein sequence ID" value="GAM40365.1"/>
    <property type="molecule type" value="Genomic_DNA"/>
</dbReference>
<keyword evidence="2" id="KW-1133">Transmembrane helix</keyword>
<evidence type="ECO:0000256" key="1">
    <source>
        <dbReference type="SAM" id="MobiDB-lite"/>
    </source>
</evidence>
<accession>A0A0B8N442</accession>
<proteinExistence type="predicted"/>
<keyword evidence="2" id="KW-0472">Membrane</keyword>
<feature type="compositionally biased region" description="Polar residues" evidence="1">
    <location>
        <begin position="582"/>
        <end position="607"/>
    </location>
</feature>
<feature type="compositionally biased region" description="Low complexity" evidence="1">
    <location>
        <begin position="76"/>
        <end position="108"/>
    </location>
</feature>
<gene>
    <name evidence="3" type="ORF">TCE0_038r12662</name>
</gene>
<organism evidence="3 4">
    <name type="scientific">Talaromyces pinophilus</name>
    <name type="common">Penicillium pinophilum</name>
    <dbReference type="NCBI Taxonomy" id="128442"/>
    <lineage>
        <taxon>Eukaryota</taxon>
        <taxon>Fungi</taxon>
        <taxon>Dikarya</taxon>
        <taxon>Ascomycota</taxon>
        <taxon>Pezizomycotina</taxon>
        <taxon>Eurotiomycetes</taxon>
        <taxon>Eurotiomycetidae</taxon>
        <taxon>Eurotiales</taxon>
        <taxon>Trichocomaceae</taxon>
        <taxon>Talaromyces</taxon>
        <taxon>Talaromyces sect. Talaromyces</taxon>
    </lineage>
</organism>
<dbReference type="AlphaFoldDB" id="A0A0B8N442"/>
<name>A0A0B8N442_TALPI</name>
<feature type="region of interest" description="Disordered" evidence="1">
    <location>
        <begin position="199"/>
        <end position="236"/>
    </location>
</feature>
<keyword evidence="4" id="KW-1185">Reference proteome</keyword>
<feature type="region of interest" description="Disordered" evidence="1">
    <location>
        <begin position="502"/>
        <end position="534"/>
    </location>
</feature>
<feature type="compositionally biased region" description="Basic and acidic residues" evidence="1">
    <location>
        <begin position="513"/>
        <end position="534"/>
    </location>
</feature>
<feature type="region of interest" description="Disordered" evidence="1">
    <location>
        <begin position="312"/>
        <end position="365"/>
    </location>
</feature>
<feature type="region of interest" description="Disordered" evidence="1">
    <location>
        <begin position="549"/>
        <end position="622"/>
    </location>
</feature>
<protein>
    <submittedName>
        <fullName evidence="3">Uncharacterized protein</fullName>
    </submittedName>
</protein>
<feature type="compositionally biased region" description="Basic and acidic residues" evidence="1">
    <location>
        <begin position="346"/>
        <end position="358"/>
    </location>
</feature>
<feature type="compositionally biased region" description="Low complexity" evidence="1">
    <location>
        <begin position="213"/>
        <end position="235"/>
    </location>
</feature>
<feature type="transmembrane region" description="Helical" evidence="2">
    <location>
        <begin position="241"/>
        <end position="264"/>
    </location>
</feature>